<dbReference type="EMBL" id="WLZY01000004">
    <property type="protein sequence ID" value="NDL58262.1"/>
    <property type="molecule type" value="Genomic_DNA"/>
</dbReference>
<keyword evidence="2" id="KW-0255">Endonuclease</keyword>
<dbReference type="AlphaFoldDB" id="A0A7K3M5S0"/>
<evidence type="ECO:0000313" key="3">
    <source>
        <dbReference type="Proteomes" id="UP000460435"/>
    </source>
</evidence>
<dbReference type="InterPro" id="IPR005135">
    <property type="entry name" value="Endo/exonuclease/phosphatase"/>
</dbReference>
<dbReference type="PANTHER" id="PTHR12121:SF36">
    <property type="entry name" value="ENDONUCLEASE_EXONUCLEASE_PHOSPHATASE DOMAIN-CONTAINING PROTEIN"/>
    <property type="match status" value="1"/>
</dbReference>
<feature type="domain" description="Endonuclease/exonuclease/phosphatase" evidence="1">
    <location>
        <begin position="22"/>
        <end position="265"/>
    </location>
</feature>
<protein>
    <submittedName>
        <fullName evidence="2">Endonuclease</fullName>
    </submittedName>
</protein>
<dbReference type="GO" id="GO:0004519">
    <property type="term" value="F:endonuclease activity"/>
    <property type="evidence" value="ECO:0007669"/>
    <property type="project" value="UniProtKB-KW"/>
</dbReference>
<dbReference type="Gene3D" id="3.60.10.10">
    <property type="entry name" value="Endonuclease/exonuclease/phosphatase"/>
    <property type="match status" value="1"/>
</dbReference>
<reference evidence="2 3" key="1">
    <citation type="submission" date="2019-11" db="EMBL/GenBank/DDBJ databases">
        <authorList>
            <person name="Li X.-J."/>
            <person name="Feng X.-M."/>
        </authorList>
    </citation>
    <scope>NUCLEOTIDE SEQUENCE [LARGE SCALE GENOMIC DNA]</scope>
    <source>
        <strain evidence="2 3">XMNu-373</strain>
    </source>
</reference>
<dbReference type="Pfam" id="PF03372">
    <property type="entry name" value="Exo_endo_phos"/>
    <property type="match status" value="1"/>
</dbReference>
<evidence type="ECO:0000259" key="1">
    <source>
        <dbReference type="Pfam" id="PF03372"/>
    </source>
</evidence>
<dbReference type="SUPFAM" id="SSF56219">
    <property type="entry name" value="DNase I-like"/>
    <property type="match status" value="1"/>
</dbReference>
<proteinExistence type="predicted"/>
<dbReference type="GO" id="GO:0000175">
    <property type="term" value="F:3'-5'-RNA exonuclease activity"/>
    <property type="evidence" value="ECO:0007669"/>
    <property type="project" value="TreeGrafter"/>
</dbReference>
<evidence type="ECO:0000313" key="2">
    <source>
        <dbReference type="EMBL" id="NDL58262.1"/>
    </source>
</evidence>
<dbReference type="Proteomes" id="UP000460435">
    <property type="component" value="Unassembled WGS sequence"/>
</dbReference>
<accession>A0A7K3M5S0</accession>
<gene>
    <name evidence="2" type="ORF">F7O44_14395</name>
</gene>
<sequence>MSSAGLDEPLIGPAEHGRVHVMTYNVRYAADDPGHLWEERRPVLAQLLDVERPCVIGTQEGLFGQVADIAADLPSGYEWIGQGREGGSHGEYAAVFFDTRRVLPREYDHVWLSETPGVVGSTTFGNLIPRMATWVRFSDVATAGEFVVVNTHLDHASADARRRGAAQLADLVESMRPAPVIVTGDFNAAAETSEPYLRLVAGAGLVDTWLKAAERRTPAYATFGGYAMPKVGGERIDWILTTPEVTPDVAAINPFRSEGRFPSDHVPVQALLRLPSR</sequence>
<comment type="caution">
    <text evidence="2">The sequence shown here is derived from an EMBL/GenBank/DDBJ whole genome shotgun (WGS) entry which is preliminary data.</text>
</comment>
<organism evidence="2 3">
    <name type="scientific">Phytoactinopolyspora mesophila</name>
    <dbReference type="NCBI Taxonomy" id="2650750"/>
    <lineage>
        <taxon>Bacteria</taxon>
        <taxon>Bacillati</taxon>
        <taxon>Actinomycetota</taxon>
        <taxon>Actinomycetes</taxon>
        <taxon>Jiangellales</taxon>
        <taxon>Jiangellaceae</taxon>
        <taxon>Phytoactinopolyspora</taxon>
    </lineage>
</organism>
<keyword evidence="2" id="KW-0378">Hydrolase</keyword>
<name>A0A7K3M5S0_9ACTN</name>
<dbReference type="CDD" id="cd09083">
    <property type="entry name" value="EEP-1"/>
    <property type="match status" value="1"/>
</dbReference>
<dbReference type="PANTHER" id="PTHR12121">
    <property type="entry name" value="CARBON CATABOLITE REPRESSOR PROTEIN 4"/>
    <property type="match status" value="1"/>
</dbReference>
<keyword evidence="2" id="KW-0540">Nuclease</keyword>
<keyword evidence="3" id="KW-1185">Reference proteome</keyword>
<dbReference type="InterPro" id="IPR036691">
    <property type="entry name" value="Endo/exonu/phosph_ase_sf"/>
</dbReference>
<dbReference type="InterPro" id="IPR050410">
    <property type="entry name" value="CCR4/nocturin_mRNA_transcr"/>
</dbReference>